<dbReference type="AlphaFoldDB" id="A0A2R4X3U0"/>
<gene>
    <name evidence="1" type="ORF">HARCEL1_12520</name>
</gene>
<name>A0A2R4X3U0_9EURY</name>
<dbReference type="EMBL" id="CP028858">
    <property type="protein sequence ID" value="AWB28466.1"/>
    <property type="molecule type" value="Genomic_DNA"/>
</dbReference>
<protein>
    <submittedName>
        <fullName evidence="1">Uncharacterized protein</fullName>
    </submittedName>
</protein>
<organism evidence="1 2">
    <name type="scientific">Halococcoides cellulosivorans</name>
    <dbReference type="NCBI Taxonomy" id="1679096"/>
    <lineage>
        <taxon>Archaea</taxon>
        <taxon>Methanobacteriati</taxon>
        <taxon>Methanobacteriota</taxon>
        <taxon>Stenosarchaea group</taxon>
        <taxon>Halobacteria</taxon>
        <taxon>Halobacteriales</taxon>
        <taxon>Haloarculaceae</taxon>
        <taxon>Halococcoides</taxon>
    </lineage>
</organism>
<proteinExistence type="predicted"/>
<evidence type="ECO:0000313" key="1">
    <source>
        <dbReference type="EMBL" id="AWB28466.1"/>
    </source>
</evidence>
<evidence type="ECO:0000313" key="2">
    <source>
        <dbReference type="Proteomes" id="UP000244727"/>
    </source>
</evidence>
<accession>A0A2R4X3U0</accession>
<reference evidence="1 2" key="1">
    <citation type="submission" date="2018-04" db="EMBL/GenBank/DDBJ databases">
        <title>Halococcoides cellulosivorans gen. nov., sp. nov., an extremely halophilic cellulose-utilizing haloarchaeon from hypersaline lakes.</title>
        <authorList>
            <person name="Sorokin D.Y."/>
            <person name="Toshchakov S.V."/>
            <person name="Samarov N.I."/>
            <person name="Korzhenkov A."/>
            <person name="Kublanov I.V."/>
        </authorList>
    </citation>
    <scope>NUCLEOTIDE SEQUENCE [LARGE SCALE GENOMIC DNA]</scope>
    <source>
        <strain evidence="1 2">HArcel1</strain>
    </source>
</reference>
<sequence>MSVFGEEWYRHLGGRDRLLETPAWETRELSTGAVLIRRTELPPTGVGERRDFCLDGDFVDPAAYVFDGRPMPNLYEQRERILANYEREHLDPFRSLDDGEIGSDLVICPDHSPFGAEDLEPLDYTKLTGQSFWTQQACQVLHVERDGHRLYVPETGEFIRRLVDEDGTPLGTRPNGVTWNDEFLTLTILSEDHQENPIEFYRMDDIDDPSLCQQFHGLPNWSQNGSLWQDRDEPLTGSS</sequence>
<keyword evidence="2" id="KW-1185">Reference proteome</keyword>
<dbReference type="Proteomes" id="UP000244727">
    <property type="component" value="Chromosome"/>
</dbReference>
<dbReference type="KEGG" id="harc:HARCEL1_12520"/>